<dbReference type="EMBL" id="ABLC01000062">
    <property type="protein sequence ID" value="EDT03671.1"/>
    <property type="molecule type" value="Genomic_DNA"/>
</dbReference>
<accession>B1FFM0</accession>
<dbReference type="Proteomes" id="UP000005463">
    <property type="component" value="Unassembled WGS sequence"/>
</dbReference>
<gene>
    <name evidence="2" type="ORF">BamIOP4010DRAFT_2830</name>
</gene>
<name>B1FFM0_9BURK</name>
<feature type="compositionally biased region" description="Low complexity" evidence="1">
    <location>
        <begin position="46"/>
        <end position="58"/>
    </location>
</feature>
<evidence type="ECO:0000313" key="3">
    <source>
        <dbReference type="Proteomes" id="UP000005463"/>
    </source>
</evidence>
<sequence>MRAGFGADAEPNATIGSSNLTTLCRTSVTVPCGDTLTVRAASACSDSAAAPPSAAIAPMRQSSRVV</sequence>
<evidence type="ECO:0000256" key="1">
    <source>
        <dbReference type="SAM" id="MobiDB-lite"/>
    </source>
</evidence>
<evidence type="ECO:0000313" key="2">
    <source>
        <dbReference type="EMBL" id="EDT03671.1"/>
    </source>
</evidence>
<comment type="caution">
    <text evidence="2">The sequence shown here is derived from an EMBL/GenBank/DDBJ whole genome shotgun (WGS) entry which is preliminary data.</text>
</comment>
<reference evidence="2 3" key="1">
    <citation type="submission" date="2008-03" db="EMBL/GenBank/DDBJ databases">
        <title>Sequencing of the draft genome and assembly of Burkholderia ambifaria IOP40-10.</title>
        <authorList>
            <consortium name="US DOE Joint Genome Institute (JGI-PGF)"/>
            <person name="Copeland A."/>
            <person name="Lucas S."/>
            <person name="Lapidus A."/>
            <person name="Glavina del Rio T."/>
            <person name="Dalin E."/>
            <person name="Tice H."/>
            <person name="Bruce D."/>
            <person name="Goodwin L."/>
            <person name="Pitluck S."/>
            <person name="Larimer F."/>
            <person name="Land M.L."/>
            <person name="Hauser L."/>
            <person name="Tiedje J."/>
            <person name="Richardson P."/>
        </authorList>
    </citation>
    <scope>NUCLEOTIDE SEQUENCE [LARGE SCALE GENOMIC DNA]</scope>
    <source>
        <strain evidence="2 3">IOP40-10</strain>
    </source>
</reference>
<proteinExistence type="predicted"/>
<protein>
    <submittedName>
        <fullName evidence="2">Uncharacterized protein</fullName>
    </submittedName>
</protein>
<feature type="region of interest" description="Disordered" evidence="1">
    <location>
        <begin position="46"/>
        <end position="66"/>
    </location>
</feature>
<dbReference type="AlphaFoldDB" id="B1FFM0"/>
<organism evidence="2 3">
    <name type="scientific">Burkholderia ambifaria IOP40-10</name>
    <dbReference type="NCBI Taxonomy" id="396596"/>
    <lineage>
        <taxon>Bacteria</taxon>
        <taxon>Pseudomonadati</taxon>
        <taxon>Pseudomonadota</taxon>
        <taxon>Betaproteobacteria</taxon>
        <taxon>Burkholderiales</taxon>
        <taxon>Burkholderiaceae</taxon>
        <taxon>Burkholderia</taxon>
        <taxon>Burkholderia cepacia complex</taxon>
    </lineage>
</organism>